<gene>
    <name evidence="5" type="ORF">CCHL11_06035</name>
</gene>
<dbReference type="InterPro" id="IPR001138">
    <property type="entry name" value="Zn2Cys6_DnaBD"/>
</dbReference>
<evidence type="ECO:0000256" key="2">
    <source>
        <dbReference type="ARBA" id="ARBA00023242"/>
    </source>
</evidence>
<accession>A0A1Q8RWH1</accession>
<evidence type="ECO:0000313" key="6">
    <source>
        <dbReference type="Proteomes" id="UP000186583"/>
    </source>
</evidence>
<keyword evidence="2" id="KW-0539">Nucleus</keyword>
<sequence length="506" mass="56886">MSSTTRAAPPSTSSAPKEPERRRCWECLRRRLVCDAVRPVCNKCRVSGIVCPGYDDKKPLTWLTPGKVTCRTRRKVRAPADEDQKKGVTTNGKERTRRAIPRNKDVMQGAECVFHSELRTDVCDIYEAVQYYNAVFYPHTSSGHASNQNVFIDQIPLKVVKFLPTAMAHNLVAIVFQHRMSVTTQWKIDCPSAKHAEARLHHHRGLAIRALNEDIANEKTQCSDVVLTGTILLLQSEIQSCLSPNWRQHVSGLLAMFTYRGGVTGWFKEAPYLRGMLLSFLITAVTANTTSPPANQITLCSHEELKQLTADLYPLGLHPSIPCPLSLWMEIIKINHLREEMAKGFIDRDVARALAADILRRIEAFDPEADARFYELEEHNDMILPMFQSALAVFCISSLQAVGALPNTHRLAVLRTVHSGRLFALLTEAGSNDIVKKSIIWPLVVAGVEAGSRVDQRQLVERLIKEQSRDAGTPLSLHTLSVLRRFWDGEITDWDTCFDRPYALIS</sequence>
<dbReference type="SMART" id="SM00066">
    <property type="entry name" value="GAL4"/>
    <property type="match status" value="1"/>
</dbReference>
<dbReference type="Pfam" id="PF00172">
    <property type="entry name" value="Zn_clus"/>
    <property type="match status" value="1"/>
</dbReference>
<evidence type="ECO:0000256" key="1">
    <source>
        <dbReference type="ARBA" id="ARBA00004123"/>
    </source>
</evidence>
<dbReference type="EMBL" id="MPGH01000084">
    <property type="protein sequence ID" value="OLN88995.1"/>
    <property type="molecule type" value="Genomic_DNA"/>
</dbReference>
<comment type="caution">
    <text evidence="5">The sequence shown here is derived from an EMBL/GenBank/DDBJ whole genome shotgun (WGS) entry which is preliminary data.</text>
</comment>
<dbReference type="CDD" id="cd00067">
    <property type="entry name" value="GAL4"/>
    <property type="match status" value="1"/>
</dbReference>
<evidence type="ECO:0000313" key="5">
    <source>
        <dbReference type="EMBL" id="OLN88995.1"/>
    </source>
</evidence>
<dbReference type="PANTHER" id="PTHR37534:SF48">
    <property type="entry name" value="FINGER DOMAIN PROTEIN, PUTATIVE-RELATED"/>
    <property type="match status" value="1"/>
</dbReference>
<proteinExistence type="predicted"/>
<dbReference type="OrthoDB" id="5386330at2759"/>
<dbReference type="GO" id="GO:0005634">
    <property type="term" value="C:nucleus"/>
    <property type="evidence" value="ECO:0007669"/>
    <property type="project" value="UniProtKB-SubCell"/>
</dbReference>
<name>A0A1Q8RWH1_9PEZI</name>
<dbReference type="PROSITE" id="PS50048">
    <property type="entry name" value="ZN2_CY6_FUNGAL_2"/>
    <property type="match status" value="1"/>
</dbReference>
<evidence type="ECO:0000259" key="4">
    <source>
        <dbReference type="PROSITE" id="PS50048"/>
    </source>
</evidence>
<dbReference type="PANTHER" id="PTHR37534">
    <property type="entry name" value="TRANSCRIPTIONAL ACTIVATOR PROTEIN UGA3"/>
    <property type="match status" value="1"/>
</dbReference>
<dbReference type="SUPFAM" id="SSF57701">
    <property type="entry name" value="Zn2/Cys6 DNA-binding domain"/>
    <property type="match status" value="1"/>
</dbReference>
<dbReference type="Pfam" id="PF11951">
    <property type="entry name" value="Fungal_trans_2"/>
    <property type="match status" value="1"/>
</dbReference>
<keyword evidence="6" id="KW-1185">Reference proteome</keyword>
<dbReference type="GO" id="GO:0008270">
    <property type="term" value="F:zinc ion binding"/>
    <property type="evidence" value="ECO:0007669"/>
    <property type="project" value="InterPro"/>
</dbReference>
<comment type="subcellular location">
    <subcellularLocation>
        <location evidence="1">Nucleus</location>
    </subcellularLocation>
</comment>
<dbReference type="GO" id="GO:0000976">
    <property type="term" value="F:transcription cis-regulatory region binding"/>
    <property type="evidence" value="ECO:0007669"/>
    <property type="project" value="TreeGrafter"/>
</dbReference>
<dbReference type="InterPro" id="IPR036864">
    <property type="entry name" value="Zn2-C6_fun-type_DNA-bd_sf"/>
</dbReference>
<feature type="region of interest" description="Disordered" evidence="3">
    <location>
        <begin position="74"/>
        <end position="94"/>
    </location>
</feature>
<dbReference type="InterPro" id="IPR021858">
    <property type="entry name" value="Fun_TF"/>
</dbReference>
<dbReference type="AlphaFoldDB" id="A0A1Q8RWH1"/>
<feature type="domain" description="Zn(2)-C6 fungal-type" evidence="4">
    <location>
        <begin position="23"/>
        <end position="51"/>
    </location>
</feature>
<evidence type="ECO:0000256" key="3">
    <source>
        <dbReference type="SAM" id="MobiDB-lite"/>
    </source>
</evidence>
<organism evidence="5 6">
    <name type="scientific">Colletotrichum chlorophyti</name>
    <dbReference type="NCBI Taxonomy" id="708187"/>
    <lineage>
        <taxon>Eukaryota</taxon>
        <taxon>Fungi</taxon>
        <taxon>Dikarya</taxon>
        <taxon>Ascomycota</taxon>
        <taxon>Pezizomycotina</taxon>
        <taxon>Sordariomycetes</taxon>
        <taxon>Hypocreomycetidae</taxon>
        <taxon>Glomerellales</taxon>
        <taxon>Glomerellaceae</taxon>
        <taxon>Colletotrichum</taxon>
    </lineage>
</organism>
<dbReference type="Proteomes" id="UP000186583">
    <property type="component" value="Unassembled WGS sequence"/>
</dbReference>
<protein>
    <recommendedName>
        <fullName evidence="4">Zn(2)-C6 fungal-type domain-containing protein</fullName>
    </recommendedName>
</protein>
<reference evidence="5 6" key="1">
    <citation type="submission" date="2016-11" db="EMBL/GenBank/DDBJ databases">
        <title>Draft Genome Assembly of Colletotrichum chlorophyti a pathogen of herbaceous plants.</title>
        <authorList>
            <person name="Gan P."/>
            <person name="Narusaka M."/>
            <person name="Tsushima A."/>
            <person name="Narusaka Y."/>
            <person name="Takano Y."/>
            <person name="Shirasu K."/>
        </authorList>
    </citation>
    <scope>NUCLEOTIDE SEQUENCE [LARGE SCALE GENOMIC DNA]</scope>
    <source>
        <strain evidence="5 6">NTL11</strain>
    </source>
</reference>
<dbReference type="GO" id="GO:0045944">
    <property type="term" value="P:positive regulation of transcription by RNA polymerase II"/>
    <property type="evidence" value="ECO:0007669"/>
    <property type="project" value="TreeGrafter"/>
</dbReference>
<dbReference type="GO" id="GO:0000981">
    <property type="term" value="F:DNA-binding transcription factor activity, RNA polymerase II-specific"/>
    <property type="evidence" value="ECO:0007669"/>
    <property type="project" value="InterPro"/>
</dbReference>